<dbReference type="Proteomes" id="UP000305471">
    <property type="component" value="Unassembled WGS sequence"/>
</dbReference>
<keyword evidence="3" id="KW-1185">Reference proteome</keyword>
<accession>A0A4U0ZHN9</accession>
<dbReference type="OrthoDB" id="9180348at2"/>
<feature type="transmembrane region" description="Helical" evidence="1">
    <location>
        <begin position="81"/>
        <end position="99"/>
    </location>
</feature>
<dbReference type="Pfam" id="PF04134">
    <property type="entry name" value="DCC1-like"/>
    <property type="match status" value="1"/>
</dbReference>
<gene>
    <name evidence="2" type="ORF">E5672_10735</name>
</gene>
<comment type="caution">
    <text evidence="2">The sequence shown here is derived from an EMBL/GenBank/DDBJ whole genome shotgun (WGS) entry which is preliminary data.</text>
</comment>
<keyword evidence="1" id="KW-0472">Membrane</keyword>
<dbReference type="GO" id="GO:0015035">
    <property type="term" value="F:protein-disulfide reductase activity"/>
    <property type="evidence" value="ECO:0007669"/>
    <property type="project" value="InterPro"/>
</dbReference>
<evidence type="ECO:0000313" key="3">
    <source>
        <dbReference type="Proteomes" id="UP000305471"/>
    </source>
</evidence>
<dbReference type="RefSeq" id="WP_136782196.1">
    <property type="nucleotide sequence ID" value="NZ_SWCO01000005.1"/>
</dbReference>
<feature type="transmembrane region" description="Helical" evidence="1">
    <location>
        <begin position="231"/>
        <end position="248"/>
    </location>
</feature>
<organism evidence="2 3">
    <name type="scientific">Alteromonas portus</name>
    <dbReference type="NCBI Taxonomy" id="2565549"/>
    <lineage>
        <taxon>Bacteria</taxon>
        <taxon>Pseudomonadati</taxon>
        <taxon>Pseudomonadota</taxon>
        <taxon>Gammaproteobacteria</taxon>
        <taxon>Alteromonadales</taxon>
        <taxon>Alteromonadaceae</taxon>
        <taxon>Alteromonas/Salinimonas group</taxon>
        <taxon>Alteromonas</taxon>
    </lineage>
</organism>
<evidence type="ECO:0000313" key="2">
    <source>
        <dbReference type="EMBL" id="TKB03505.1"/>
    </source>
</evidence>
<feature type="transmembrane region" description="Helical" evidence="1">
    <location>
        <begin position="132"/>
        <end position="150"/>
    </location>
</feature>
<proteinExistence type="predicted"/>
<feature type="transmembrane region" description="Helical" evidence="1">
    <location>
        <begin position="42"/>
        <end position="61"/>
    </location>
</feature>
<name>A0A4U0ZHN9_9ALTE</name>
<reference evidence="2 3" key="1">
    <citation type="submission" date="2019-04" db="EMBL/GenBank/DDBJ databases">
        <title>Alteromonas portus sp. nov., an alginate lyase-excreting marine bacterium.</title>
        <authorList>
            <person name="Huang H."/>
            <person name="Mo K."/>
            <person name="Bao S."/>
        </authorList>
    </citation>
    <scope>NUCLEOTIDE SEQUENCE [LARGE SCALE GENOMIC DNA]</scope>
    <source>
        <strain evidence="2 3">HB161718</strain>
    </source>
</reference>
<keyword evidence="1" id="KW-0812">Transmembrane</keyword>
<dbReference type="AlphaFoldDB" id="A0A4U0ZHN9"/>
<feature type="transmembrane region" description="Helical" evidence="1">
    <location>
        <begin position="255"/>
        <end position="273"/>
    </location>
</feature>
<protein>
    <submittedName>
        <fullName evidence="2">DUF393 domain-containing protein</fullName>
    </submittedName>
</protein>
<dbReference type="EMBL" id="SWCO01000005">
    <property type="protein sequence ID" value="TKB03505.1"/>
    <property type="molecule type" value="Genomic_DNA"/>
</dbReference>
<evidence type="ECO:0000256" key="1">
    <source>
        <dbReference type="SAM" id="Phobius"/>
    </source>
</evidence>
<dbReference type="InterPro" id="IPR007263">
    <property type="entry name" value="DCC1-like"/>
</dbReference>
<sequence>MLNNYFLLARKVRRFLGENTKPVLSVTDFTHASAQIITITRFFYLFVTFYIYSSSSSILKFGQKIPQDPLWPIAILGEEVFVGHGASLFIFSFVTALAASILPASLLFRAATFLSLFFITAFNNSFGSISHSMHFVVFVSFLFIFLPNQIKNNNYPTRIDRLSAIAVFWWIQSILLLSYTLAGTLKVLSTGTGLFVTDGLMRTVLTRAIPNGGSPLAFEQIVSNNSLVTQFFYLGNIYIQLISIFVLFRPNLHKFYGCVLIMFHFGTFILLQIKFTPHIIIWGLFFVMSPLAPKSFSLLGTLKALPIVGLTFKPFGSNTKEPLMNEHTAYLVYDGECPFCTNYTHMLNVKDKIKDFRLINARDGGEIVEKIKAIPFDINEGMVLVYGDDYYFGSDALHMMSLLSTGSGFWGTLNKYMFKSPTVAKVVYPFMRFGRNMTLKLIGVKKLDYDS</sequence>
<feature type="transmembrane region" description="Helical" evidence="1">
    <location>
        <begin position="162"/>
        <end position="182"/>
    </location>
</feature>
<keyword evidence="1" id="KW-1133">Transmembrane helix</keyword>